<dbReference type="EMBL" id="DVMM01000103">
    <property type="protein sequence ID" value="HIU29668.1"/>
    <property type="molecule type" value="Genomic_DNA"/>
</dbReference>
<reference evidence="2" key="2">
    <citation type="journal article" date="2021" name="PeerJ">
        <title>Extensive microbial diversity within the chicken gut microbiome revealed by metagenomics and culture.</title>
        <authorList>
            <person name="Gilroy R."/>
            <person name="Ravi A."/>
            <person name="Getino M."/>
            <person name="Pursley I."/>
            <person name="Horton D.L."/>
            <person name="Alikhan N.F."/>
            <person name="Baker D."/>
            <person name="Gharbi K."/>
            <person name="Hall N."/>
            <person name="Watson M."/>
            <person name="Adriaenssens E.M."/>
            <person name="Foster-Nyarko E."/>
            <person name="Jarju S."/>
            <person name="Secka A."/>
            <person name="Antonio M."/>
            <person name="Oren A."/>
            <person name="Chaudhuri R.R."/>
            <person name="La Ragione R."/>
            <person name="Hildebrand F."/>
            <person name="Pallen M.J."/>
        </authorList>
    </citation>
    <scope>NUCLEOTIDE SEQUENCE</scope>
    <source>
        <strain evidence="2">CHK195-4489</strain>
    </source>
</reference>
<keyword evidence="2" id="KW-0413">Isomerase</keyword>
<organism evidence="2 3">
    <name type="scientific">Candidatus Egerieisoma faecipullorum</name>
    <dbReference type="NCBI Taxonomy" id="2840963"/>
    <lineage>
        <taxon>Bacteria</taxon>
        <taxon>Bacillati</taxon>
        <taxon>Bacillota</taxon>
        <taxon>Clostridia</taxon>
        <taxon>Eubacteriales</taxon>
        <taxon>Clostridiaceae</taxon>
        <taxon>Clostridiaceae incertae sedis</taxon>
        <taxon>Candidatus Egerieisoma</taxon>
    </lineage>
</organism>
<evidence type="ECO:0000259" key="1">
    <source>
        <dbReference type="Pfam" id="PF01261"/>
    </source>
</evidence>
<dbReference type="AlphaFoldDB" id="A0A9D1I7G3"/>
<protein>
    <submittedName>
        <fullName evidence="2">Sugar phosphate isomerase/epimerase</fullName>
    </submittedName>
</protein>
<dbReference type="SUPFAM" id="SSF51658">
    <property type="entry name" value="Xylose isomerase-like"/>
    <property type="match status" value="1"/>
</dbReference>
<feature type="domain" description="Xylose isomerase-like TIM barrel" evidence="1">
    <location>
        <begin position="21"/>
        <end position="261"/>
    </location>
</feature>
<reference evidence="2" key="1">
    <citation type="submission" date="2020-10" db="EMBL/GenBank/DDBJ databases">
        <authorList>
            <person name="Gilroy R."/>
        </authorList>
    </citation>
    <scope>NUCLEOTIDE SEQUENCE</scope>
    <source>
        <strain evidence="2">CHK195-4489</strain>
    </source>
</reference>
<accession>A0A9D1I7G3</accession>
<dbReference type="Pfam" id="PF01261">
    <property type="entry name" value="AP_endonuc_2"/>
    <property type="match status" value="1"/>
</dbReference>
<dbReference type="GO" id="GO:0016853">
    <property type="term" value="F:isomerase activity"/>
    <property type="evidence" value="ECO:0007669"/>
    <property type="project" value="UniProtKB-KW"/>
</dbReference>
<dbReference type="InterPro" id="IPR036237">
    <property type="entry name" value="Xyl_isomerase-like_sf"/>
</dbReference>
<dbReference type="InterPro" id="IPR050312">
    <property type="entry name" value="IolE/XylAMocC-like"/>
</dbReference>
<sequence length="287" mass="32325">MKISTCTECACRRLPTSEAMRLLAAAGFAFVDYERPCSDYRAFGGLYAASETEFRAFFEQERDAMERAGIKACQAHAPFPTWTEDREEQEYMLRAIQRAVFAASVVGSPYLVIHPAMPAGWTPDPDPERTRKVNYEYFSRFLEAAHKHEVKLALENMPGRGVPCDTAEALSDYIDMMRDSYFCACMDTGHANMSGIACGEMAERLGHRLQVLHIHDNGGTADQHLAPYLGTVDWDAFLRALKHIDYPGALSFEATNSERVPAGLLPAAERYLYEIGLYFMQKFKKMV</sequence>
<evidence type="ECO:0000313" key="2">
    <source>
        <dbReference type="EMBL" id="HIU29668.1"/>
    </source>
</evidence>
<gene>
    <name evidence="2" type="ORF">IAD50_05165</name>
</gene>
<proteinExistence type="predicted"/>
<dbReference type="Proteomes" id="UP000824089">
    <property type="component" value="Unassembled WGS sequence"/>
</dbReference>
<dbReference type="Gene3D" id="3.20.20.150">
    <property type="entry name" value="Divalent-metal-dependent TIM barrel enzymes"/>
    <property type="match status" value="1"/>
</dbReference>
<name>A0A9D1I7G3_9CLOT</name>
<dbReference type="PANTHER" id="PTHR12110">
    <property type="entry name" value="HYDROXYPYRUVATE ISOMERASE"/>
    <property type="match status" value="1"/>
</dbReference>
<comment type="caution">
    <text evidence="2">The sequence shown here is derived from an EMBL/GenBank/DDBJ whole genome shotgun (WGS) entry which is preliminary data.</text>
</comment>
<dbReference type="InterPro" id="IPR013022">
    <property type="entry name" value="Xyl_isomerase-like_TIM-brl"/>
</dbReference>
<evidence type="ECO:0000313" key="3">
    <source>
        <dbReference type="Proteomes" id="UP000824089"/>
    </source>
</evidence>